<evidence type="ECO:0000259" key="8">
    <source>
        <dbReference type="PROSITE" id="PS50070"/>
    </source>
</evidence>
<evidence type="ECO:0000256" key="1">
    <source>
        <dbReference type="ARBA" id="ARBA00022572"/>
    </source>
</evidence>
<reference evidence="10 11" key="1">
    <citation type="submission" date="2024-01" db="EMBL/GenBank/DDBJ databases">
        <title>The genome of the rayed Mediterranean limpet Patella caerulea (Linnaeus, 1758).</title>
        <authorList>
            <person name="Anh-Thu Weber A."/>
            <person name="Halstead-Nussloch G."/>
        </authorList>
    </citation>
    <scope>NUCLEOTIDE SEQUENCE [LARGE SCALE GENOMIC DNA]</scope>
    <source>
        <strain evidence="10">AATW-2023a</strain>
        <tissue evidence="10">Whole specimen</tissue>
    </source>
</reference>
<dbReference type="SMART" id="SM00032">
    <property type="entry name" value="CCP"/>
    <property type="match status" value="2"/>
</dbReference>
<dbReference type="PROSITE" id="PS50041">
    <property type="entry name" value="C_TYPE_LECTIN_2"/>
    <property type="match status" value="1"/>
</dbReference>
<dbReference type="EMBL" id="JAZGQO010000006">
    <property type="protein sequence ID" value="KAK6185575.1"/>
    <property type="molecule type" value="Genomic_DNA"/>
</dbReference>
<feature type="domain" description="Sushi" evidence="9">
    <location>
        <begin position="746"/>
        <end position="807"/>
    </location>
</feature>
<dbReference type="Pfam" id="PF00431">
    <property type="entry name" value="CUB"/>
    <property type="match status" value="1"/>
</dbReference>
<dbReference type="Pfam" id="PF00059">
    <property type="entry name" value="Lectin_C"/>
    <property type="match status" value="1"/>
</dbReference>
<comment type="caution">
    <text evidence="10">The sequence shown here is derived from an EMBL/GenBank/DDBJ whole genome shotgun (WGS) entry which is preliminary data.</text>
</comment>
<evidence type="ECO:0000259" key="6">
    <source>
        <dbReference type="PROSITE" id="PS01180"/>
    </source>
</evidence>
<feature type="domain" description="C-type lectin" evidence="7">
    <location>
        <begin position="576"/>
        <end position="683"/>
    </location>
</feature>
<dbReference type="InterPro" id="IPR000001">
    <property type="entry name" value="Kringle"/>
</dbReference>
<keyword evidence="11" id="KW-1185">Reference proteome</keyword>
<evidence type="ECO:0000256" key="2">
    <source>
        <dbReference type="ARBA" id="ARBA00022729"/>
    </source>
</evidence>
<evidence type="ECO:0000259" key="7">
    <source>
        <dbReference type="PROSITE" id="PS50041"/>
    </source>
</evidence>
<dbReference type="Pfam" id="PF00051">
    <property type="entry name" value="Kringle"/>
    <property type="match status" value="1"/>
</dbReference>
<dbReference type="PROSITE" id="PS01180">
    <property type="entry name" value="CUB"/>
    <property type="match status" value="1"/>
</dbReference>
<dbReference type="PANTHER" id="PTHR19324:SF33">
    <property type="entry name" value="MUCIN-5AC"/>
    <property type="match status" value="1"/>
</dbReference>
<dbReference type="Pfam" id="PF16977">
    <property type="entry name" value="ApeC"/>
    <property type="match status" value="1"/>
</dbReference>
<feature type="domain" description="Kringle" evidence="8">
    <location>
        <begin position="389"/>
        <end position="472"/>
    </location>
</feature>
<dbReference type="Proteomes" id="UP001347796">
    <property type="component" value="Unassembled WGS sequence"/>
</dbReference>
<dbReference type="PRINTS" id="PR00018">
    <property type="entry name" value="KRINGLE"/>
</dbReference>
<dbReference type="SMART" id="SM00042">
    <property type="entry name" value="CUB"/>
    <property type="match status" value="1"/>
</dbReference>
<evidence type="ECO:0000256" key="5">
    <source>
        <dbReference type="PROSITE-ProRule" id="PRU00302"/>
    </source>
</evidence>
<dbReference type="SMART" id="SM00034">
    <property type="entry name" value="CLECT"/>
    <property type="match status" value="1"/>
</dbReference>
<dbReference type="InterPro" id="IPR000436">
    <property type="entry name" value="Sushi_SCR_CCP_dom"/>
</dbReference>
<dbReference type="InterPro" id="IPR000859">
    <property type="entry name" value="CUB_dom"/>
</dbReference>
<keyword evidence="5" id="KW-0768">Sushi</keyword>
<dbReference type="SUPFAM" id="SSF56436">
    <property type="entry name" value="C-type lectin-like"/>
    <property type="match status" value="1"/>
</dbReference>
<dbReference type="Gene3D" id="2.10.70.10">
    <property type="entry name" value="Complement Module, domain 1"/>
    <property type="match status" value="1"/>
</dbReference>
<gene>
    <name evidence="10" type="ORF">SNE40_007779</name>
</gene>
<dbReference type="SMART" id="SM00130">
    <property type="entry name" value="KR"/>
    <property type="match status" value="1"/>
</dbReference>
<feature type="domain" description="CUB" evidence="6">
    <location>
        <begin position="261"/>
        <end position="377"/>
    </location>
</feature>
<dbReference type="PROSITE" id="PS50070">
    <property type="entry name" value="KRINGLE_2"/>
    <property type="match status" value="1"/>
</dbReference>
<dbReference type="InterPro" id="IPR035914">
    <property type="entry name" value="Sperma_CUB_dom_sf"/>
</dbReference>
<feature type="disulfide bond" evidence="4">
    <location>
        <begin position="406"/>
        <end position="445"/>
    </location>
</feature>
<dbReference type="CDD" id="cd00033">
    <property type="entry name" value="CCP"/>
    <property type="match status" value="1"/>
</dbReference>
<accession>A0AAN8JYL3</accession>
<evidence type="ECO:0000313" key="10">
    <source>
        <dbReference type="EMBL" id="KAK6185575.1"/>
    </source>
</evidence>
<dbReference type="InterPro" id="IPR016187">
    <property type="entry name" value="CTDL_fold"/>
</dbReference>
<evidence type="ECO:0000259" key="9">
    <source>
        <dbReference type="PROSITE" id="PS50923"/>
    </source>
</evidence>
<proteinExistence type="predicted"/>
<dbReference type="Gene3D" id="2.60.120.290">
    <property type="entry name" value="Spermadhesin, CUB domain"/>
    <property type="match status" value="1"/>
</dbReference>
<dbReference type="CDD" id="cd00041">
    <property type="entry name" value="CUB"/>
    <property type="match status" value="1"/>
</dbReference>
<dbReference type="InterPro" id="IPR038178">
    <property type="entry name" value="Kringle_sf"/>
</dbReference>
<feature type="disulfide bond" evidence="4">
    <location>
        <begin position="434"/>
        <end position="457"/>
    </location>
</feature>
<keyword evidence="3 4" id="KW-1015">Disulfide bond</keyword>
<dbReference type="PROSITE" id="PS50923">
    <property type="entry name" value="SUSHI"/>
    <property type="match status" value="1"/>
</dbReference>
<dbReference type="InterPro" id="IPR013806">
    <property type="entry name" value="Kringle-like"/>
</dbReference>
<evidence type="ECO:0000256" key="4">
    <source>
        <dbReference type="PROSITE-ProRule" id="PRU00121"/>
    </source>
</evidence>
<dbReference type="Gene3D" id="2.40.20.10">
    <property type="entry name" value="Plasminogen Kringle 4"/>
    <property type="match status" value="1"/>
</dbReference>
<dbReference type="Gene3D" id="3.10.100.10">
    <property type="entry name" value="Mannose-Binding Protein A, subunit A"/>
    <property type="match status" value="1"/>
</dbReference>
<evidence type="ECO:0000256" key="3">
    <source>
        <dbReference type="ARBA" id="ARBA00023157"/>
    </source>
</evidence>
<dbReference type="InterPro" id="IPR018056">
    <property type="entry name" value="Kringle_CS"/>
</dbReference>
<protein>
    <submittedName>
        <fullName evidence="10">Uncharacterized protein</fullName>
    </submittedName>
</protein>
<dbReference type="SUPFAM" id="SSF57535">
    <property type="entry name" value="Complement control module/SCR domain"/>
    <property type="match status" value="1"/>
</dbReference>
<dbReference type="SUPFAM" id="SSF57440">
    <property type="entry name" value="Kringle-like"/>
    <property type="match status" value="1"/>
</dbReference>
<dbReference type="Pfam" id="PF00084">
    <property type="entry name" value="Sushi"/>
    <property type="match status" value="1"/>
</dbReference>
<sequence length="979" mass="109596">MFCPGPRITCENGGYFTLVKGVCSCKCVDGLNPDTGCRTVLQAKATVEFPSGQYTILMAKEGCPHHLFQIGSLTHRGEGDNSVGRGGGLAGDFSTDHFTYRFCTSDNQYEHGGDWPKGNYCILRRGGICPSGFIRGGGHIQFDDTDWNPGYGSRYYGTLPDGIYDDNTKLEFCCREDGAIIEPIDLPAVASLVLFLYKQNIFDPSGCQAVKGMQYEQEHITFDNEDGGIFEISGTTPYTVTNTNERISMYYCVYQPVDRDCGGVISLTHSNEQASIQSPNYPHNYENNKECFWLITGPPKSNVLVNVNDMSIEKSESSNECIDTLEVRYILAGQRTAPICGKLRPTTIRSVYNTVLIRFTTSMKTVDRGFMLNIKLALADDHCYDVDNKGIYYRGSVNYTRTYKPCLPWTQVTHCRHHSFNYDDVNDGLDGNYCRNPGHGVRPWCYYEATGCSRDYCDVCGLEDNVNKISDCTDLIASDPQFCKTDYGFENCHLSCGFPVQQPEIKERDMVCNILPNDPIDGYPLPTVGPYYVGDTVSQRCGTLAHDVIIRVCLGNDTWTPARFACGVCVDGWTVYDGGCYKFYDQKLKWNEANTTCYQDDEAVIAPARNDEEMAFLNRFGGVVNHLWIGAHNKSSTNTTYFWSDGLPVTSTNWLTGRPDNRYNAENCVVMLSPSLKWEDLYCGHYYKNYFVCMKNRTVRVTCIDQIDNCLTKLQENPKMCSISTGYSQTVCPFTCGACELGTPNVYCSLPEPSAHSATVFNHSTMLSRGEFVSYRCEDGYVLSDGNLDRACQPNGTLTGSPPTCINISYSKTFSNDVIIKHRSKIIRGSQVLLSLNGNLYITRSGRITQWHFFAAEGKSHMFQVWRPVDDTGTTFQLIGFNEITPTETRMYIFNIDTSEQIVVTPGDVIGIWSSMGSADAGITYDICQANLHPQGSNMLRTSRIFYYNTYFNIGTNAHVVDYSPSCMMISVKAYIEPI</sequence>
<dbReference type="AlphaFoldDB" id="A0AAN8JYL3"/>
<dbReference type="InterPro" id="IPR031569">
    <property type="entry name" value="ApeC"/>
</dbReference>
<organism evidence="10 11">
    <name type="scientific">Patella caerulea</name>
    <name type="common">Rayed Mediterranean limpet</name>
    <dbReference type="NCBI Taxonomy" id="87958"/>
    <lineage>
        <taxon>Eukaryota</taxon>
        <taxon>Metazoa</taxon>
        <taxon>Spiralia</taxon>
        <taxon>Lophotrochozoa</taxon>
        <taxon>Mollusca</taxon>
        <taxon>Gastropoda</taxon>
        <taxon>Patellogastropoda</taxon>
        <taxon>Patelloidea</taxon>
        <taxon>Patellidae</taxon>
        <taxon>Patella</taxon>
    </lineage>
</organism>
<comment type="caution">
    <text evidence="4">Lacks conserved residue(s) required for the propagation of feature annotation.</text>
</comment>
<dbReference type="InterPro" id="IPR035976">
    <property type="entry name" value="Sushi/SCR/CCP_sf"/>
</dbReference>
<dbReference type="SUPFAM" id="SSF49854">
    <property type="entry name" value="Spermadhesin, CUB domain"/>
    <property type="match status" value="1"/>
</dbReference>
<name>A0AAN8JYL3_PATCE</name>
<keyword evidence="2" id="KW-0732">Signal</keyword>
<dbReference type="InterPro" id="IPR016186">
    <property type="entry name" value="C-type_lectin-like/link_sf"/>
</dbReference>
<dbReference type="InterPro" id="IPR001304">
    <property type="entry name" value="C-type_lectin-like"/>
</dbReference>
<dbReference type="PANTHER" id="PTHR19324">
    <property type="entry name" value="PERFORIN-LIKE PROTEIN 1"/>
    <property type="match status" value="1"/>
</dbReference>
<evidence type="ECO:0000313" key="11">
    <source>
        <dbReference type="Proteomes" id="UP001347796"/>
    </source>
</evidence>
<keyword evidence="1 4" id="KW-0420">Kringle</keyword>
<dbReference type="PROSITE" id="PS00021">
    <property type="entry name" value="KRINGLE_1"/>
    <property type="match status" value="1"/>
</dbReference>